<reference evidence="2" key="2">
    <citation type="submission" date="2021-02" db="EMBL/GenBank/DDBJ databases">
        <title>Aspergillus chevalieri M1 genome sequence.</title>
        <authorList>
            <person name="Kadooka C."/>
            <person name="Mori K."/>
            <person name="Futagami T."/>
        </authorList>
    </citation>
    <scope>NUCLEOTIDE SEQUENCE</scope>
    <source>
        <strain evidence="2">M1</strain>
    </source>
</reference>
<dbReference type="KEGG" id="ache:ACHE_70617A"/>
<protein>
    <submittedName>
        <fullName evidence="2">Uncharacterized protein</fullName>
    </submittedName>
</protein>
<dbReference type="Proteomes" id="UP000637239">
    <property type="component" value="Chromosome 7"/>
</dbReference>
<dbReference type="EMBL" id="AP024422">
    <property type="protein sequence ID" value="BCR91774.1"/>
    <property type="molecule type" value="Genomic_DNA"/>
</dbReference>
<dbReference type="GeneID" id="66986132"/>
<accession>A0A7R7ZSK2</accession>
<gene>
    <name evidence="2" type="ORF">ACHE_70617A</name>
</gene>
<organism evidence="2 3">
    <name type="scientific">Aspergillus chevalieri</name>
    <name type="common">Eurotium chevalieri</name>
    <dbReference type="NCBI Taxonomy" id="182096"/>
    <lineage>
        <taxon>Eukaryota</taxon>
        <taxon>Fungi</taxon>
        <taxon>Dikarya</taxon>
        <taxon>Ascomycota</taxon>
        <taxon>Pezizomycotina</taxon>
        <taxon>Eurotiomycetes</taxon>
        <taxon>Eurotiomycetidae</taxon>
        <taxon>Eurotiales</taxon>
        <taxon>Aspergillaceae</taxon>
        <taxon>Aspergillus</taxon>
        <taxon>Aspergillus subgen. Aspergillus</taxon>
    </lineage>
</organism>
<keyword evidence="3" id="KW-1185">Reference proteome</keyword>
<evidence type="ECO:0000313" key="3">
    <source>
        <dbReference type="Proteomes" id="UP000637239"/>
    </source>
</evidence>
<name>A0A7R7ZSK2_ASPCH</name>
<feature type="coiled-coil region" evidence="1">
    <location>
        <begin position="48"/>
        <end position="75"/>
    </location>
</feature>
<dbReference type="AlphaFoldDB" id="A0A7R7ZSK2"/>
<evidence type="ECO:0000256" key="1">
    <source>
        <dbReference type="SAM" id="Coils"/>
    </source>
</evidence>
<evidence type="ECO:0000313" key="2">
    <source>
        <dbReference type="EMBL" id="BCR91774.1"/>
    </source>
</evidence>
<keyword evidence="1" id="KW-0175">Coiled coil</keyword>
<proteinExistence type="predicted"/>
<sequence>MSQKYTPVGRTPSVSDWAFPSYPSGSPGASSARAAMCTNLMTGHNAELLILRARNGRLEDQNRKLEERIRELLSKQTPASIQDLNLEMISSRLSETFDIPCERDSLSKCRGIIRGVMHKARFIGQIHWIVTEFRCDIFETMNNHLREPIEPLVRAEEVQMIEAQRMSFTSSLSTPDLPPKELPTN</sequence>
<dbReference type="RefSeq" id="XP_043140296.1">
    <property type="nucleotide sequence ID" value="XM_043282970.1"/>
</dbReference>
<reference evidence="2" key="1">
    <citation type="submission" date="2021-01" db="EMBL/GenBank/DDBJ databases">
        <authorList>
            <consortium name="Aspergillus chevalieri M1 genome sequencing consortium"/>
            <person name="Kazuki M."/>
            <person name="Futagami T."/>
        </authorList>
    </citation>
    <scope>NUCLEOTIDE SEQUENCE</scope>
    <source>
        <strain evidence="2">M1</strain>
    </source>
</reference>